<feature type="domain" description="Nuclease associated modular" evidence="1">
    <location>
        <begin position="76"/>
        <end position="92"/>
    </location>
</feature>
<evidence type="ECO:0000259" key="2">
    <source>
        <dbReference type="SMART" id="SM00507"/>
    </source>
</evidence>
<name>A0A6M3IFL1_9ZZZZ</name>
<feature type="domain" description="Nuclease associated modular" evidence="1">
    <location>
        <begin position="2"/>
        <end position="18"/>
    </location>
</feature>
<dbReference type="Pfam" id="PF07460">
    <property type="entry name" value="NUMOD3"/>
    <property type="match status" value="3"/>
</dbReference>
<dbReference type="AlphaFoldDB" id="A0A6M3IFL1"/>
<dbReference type="SMART" id="SM00507">
    <property type="entry name" value="HNHc"/>
    <property type="match status" value="1"/>
</dbReference>
<evidence type="ECO:0000313" key="3">
    <source>
        <dbReference type="EMBL" id="QJA56236.1"/>
    </source>
</evidence>
<proteinExistence type="predicted"/>
<evidence type="ECO:0008006" key="4">
    <source>
        <dbReference type="Google" id="ProtNLM"/>
    </source>
</evidence>
<organism evidence="3">
    <name type="scientific">viral metagenome</name>
    <dbReference type="NCBI Taxonomy" id="1070528"/>
    <lineage>
        <taxon>unclassified sequences</taxon>
        <taxon>metagenomes</taxon>
        <taxon>organismal metagenomes</taxon>
    </lineage>
</organism>
<gene>
    <name evidence="3" type="ORF">MM415B01896_0011</name>
</gene>
<dbReference type="SMART" id="SM00496">
    <property type="entry name" value="IENR2"/>
    <property type="match status" value="4"/>
</dbReference>
<sequence>MKKRKHSEETKKKISMSLIGNHRAQGHSMSLGHRRVISIANLGRKLSEEHREKISQANMGKKHSIETIEKLRKVNLGRKASDETKRKMGLSHRGKTTGAKSNFWKGGVSVRNRTERRNIMETFEYKEWRRRVFQRDDYTCINCRQKGGILRADHIKPFSLYVELRFDTNNGRTLCVDCDKQLGWRGSHIIIGKEVG</sequence>
<dbReference type="InterPro" id="IPR002711">
    <property type="entry name" value="HNH"/>
</dbReference>
<reference evidence="3" key="1">
    <citation type="submission" date="2020-03" db="EMBL/GenBank/DDBJ databases">
        <title>The deep terrestrial virosphere.</title>
        <authorList>
            <person name="Holmfeldt K."/>
            <person name="Nilsson E."/>
            <person name="Simone D."/>
            <person name="Lopez-Fernandez M."/>
            <person name="Wu X."/>
            <person name="de Brujin I."/>
            <person name="Lundin D."/>
            <person name="Andersson A."/>
            <person name="Bertilsson S."/>
            <person name="Dopson M."/>
        </authorList>
    </citation>
    <scope>NUCLEOTIDE SEQUENCE</scope>
    <source>
        <strain evidence="3">MM415B01896</strain>
    </source>
</reference>
<dbReference type="GO" id="GO:0003677">
    <property type="term" value="F:DNA binding"/>
    <property type="evidence" value="ECO:0007669"/>
    <property type="project" value="InterPro"/>
</dbReference>
<dbReference type="GO" id="GO:0008270">
    <property type="term" value="F:zinc ion binding"/>
    <property type="evidence" value="ECO:0007669"/>
    <property type="project" value="InterPro"/>
</dbReference>
<feature type="domain" description="Nuclease associated modular" evidence="1">
    <location>
        <begin position="42"/>
        <end position="58"/>
    </location>
</feature>
<dbReference type="InterPro" id="IPR003615">
    <property type="entry name" value="HNH_nuc"/>
</dbReference>
<dbReference type="InterPro" id="IPR003611">
    <property type="entry name" value="NUMOD3"/>
</dbReference>
<evidence type="ECO:0000259" key="1">
    <source>
        <dbReference type="SMART" id="SM00496"/>
    </source>
</evidence>
<feature type="domain" description="HNH nuclease" evidence="2">
    <location>
        <begin position="127"/>
        <end position="180"/>
    </location>
</feature>
<dbReference type="GO" id="GO:0004519">
    <property type="term" value="F:endonuclease activity"/>
    <property type="evidence" value="ECO:0007669"/>
    <property type="project" value="InterPro"/>
</dbReference>
<accession>A0A6M3IFL1</accession>
<dbReference type="Pfam" id="PF01844">
    <property type="entry name" value="HNH"/>
    <property type="match status" value="1"/>
</dbReference>
<dbReference type="EMBL" id="MT141207">
    <property type="protein sequence ID" value="QJA56236.1"/>
    <property type="molecule type" value="Genomic_DNA"/>
</dbReference>
<dbReference type="Gene3D" id="1.10.30.50">
    <property type="match status" value="1"/>
</dbReference>
<protein>
    <recommendedName>
        <fullName evidence="4">Homing endonuclease</fullName>
    </recommendedName>
</protein>
<feature type="domain" description="Nuclease associated modular" evidence="1">
    <location>
        <begin position="59"/>
        <end position="75"/>
    </location>
</feature>